<evidence type="ECO:0000313" key="3">
    <source>
        <dbReference type="Proteomes" id="UP000822688"/>
    </source>
</evidence>
<evidence type="ECO:0000313" key="2">
    <source>
        <dbReference type="EMBL" id="KAG0555989.1"/>
    </source>
</evidence>
<protein>
    <submittedName>
        <fullName evidence="2">Uncharacterized protein</fullName>
    </submittedName>
</protein>
<gene>
    <name evidence="2" type="ORF">KC19_11G018200</name>
</gene>
<keyword evidence="3" id="KW-1185">Reference proteome</keyword>
<accession>A0A8T0GD44</accession>
<dbReference type="AlphaFoldDB" id="A0A8T0GD44"/>
<comment type="caution">
    <text evidence="2">The sequence shown here is derived from an EMBL/GenBank/DDBJ whole genome shotgun (WGS) entry which is preliminary data.</text>
</comment>
<sequence>MDSKEIDTTLAVLSQPSGSHRRPRDEEPTEPRRRRRIPSSRSFVLVLEVEPAGEGRPEGVFARHFHNEATEVQAWSQVEGVGHYRWLQGPMSHLPRARQLEYIAETMRQVFNFLRF</sequence>
<proteinExistence type="predicted"/>
<feature type="region of interest" description="Disordered" evidence="1">
    <location>
        <begin position="1"/>
        <end position="35"/>
    </location>
</feature>
<evidence type="ECO:0000256" key="1">
    <source>
        <dbReference type="SAM" id="MobiDB-lite"/>
    </source>
</evidence>
<name>A0A8T0GD44_CERPU</name>
<organism evidence="2 3">
    <name type="scientific">Ceratodon purpureus</name>
    <name type="common">Fire moss</name>
    <name type="synonym">Dicranum purpureum</name>
    <dbReference type="NCBI Taxonomy" id="3225"/>
    <lineage>
        <taxon>Eukaryota</taxon>
        <taxon>Viridiplantae</taxon>
        <taxon>Streptophyta</taxon>
        <taxon>Embryophyta</taxon>
        <taxon>Bryophyta</taxon>
        <taxon>Bryophytina</taxon>
        <taxon>Bryopsida</taxon>
        <taxon>Dicranidae</taxon>
        <taxon>Pseudoditrichales</taxon>
        <taxon>Ditrichaceae</taxon>
        <taxon>Ceratodon</taxon>
    </lineage>
</organism>
<reference evidence="2 3" key="1">
    <citation type="submission" date="2020-06" db="EMBL/GenBank/DDBJ databases">
        <title>WGS assembly of Ceratodon purpureus strain R40.</title>
        <authorList>
            <person name="Carey S.B."/>
            <person name="Jenkins J."/>
            <person name="Shu S."/>
            <person name="Lovell J.T."/>
            <person name="Sreedasyam A."/>
            <person name="Maumus F."/>
            <person name="Tiley G.P."/>
            <person name="Fernandez-Pozo N."/>
            <person name="Barry K."/>
            <person name="Chen C."/>
            <person name="Wang M."/>
            <person name="Lipzen A."/>
            <person name="Daum C."/>
            <person name="Saski C.A."/>
            <person name="Payton A.C."/>
            <person name="Mcbreen J.C."/>
            <person name="Conrad R.E."/>
            <person name="Kollar L.M."/>
            <person name="Olsson S."/>
            <person name="Huttunen S."/>
            <person name="Landis J.B."/>
            <person name="Wickett N.J."/>
            <person name="Johnson M.G."/>
            <person name="Rensing S.A."/>
            <person name="Grimwood J."/>
            <person name="Schmutz J."/>
            <person name="Mcdaniel S.F."/>
        </authorList>
    </citation>
    <scope>NUCLEOTIDE SEQUENCE [LARGE SCALE GENOMIC DNA]</scope>
    <source>
        <strain evidence="2 3">R40</strain>
    </source>
</reference>
<dbReference type="Proteomes" id="UP000822688">
    <property type="component" value="Chromosome 11"/>
</dbReference>
<dbReference type="EMBL" id="CM026432">
    <property type="protein sequence ID" value="KAG0555989.1"/>
    <property type="molecule type" value="Genomic_DNA"/>
</dbReference>